<dbReference type="SUPFAM" id="SSF109604">
    <property type="entry name" value="HD-domain/PDEase-like"/>
    <property type="match status" value="1"/>
</dbReference>
<dbReference type="Pfam" id="PF08668">
    <property type="entry name" value="HDOD"/>
    <property type="match status" value="1"/>
</dbReference>
<keyword evidence="3" id="KW-1185">Reference proteome</keyword>
<accession>A0ABN8AP24</accession>
<evidence type="ECO:0000259" key="1">
    <source>
        <dbReference type="PROSITE" id="PS51833"/>
    </source>
</evidence>
<dbReference type="Gene3D" id="1.10.3210.10">
    <property type="entry name" value="Hypothetical protein af1432"/>
    <property type="match status" value="1"/>
</dbReference>
<protein>
    <submittedName>
        <fullName evidence="2">HDOD domain-containing protein</fullName>
    </submittedName>
</protein>
<proteinExistence type="predicted"/>
<dbReference type="InterPro" id="IPR013976">
    <property type="entry name" value="HDOD"/>
</dbReference>
<dbReference type="PROSITE" id="PS51833">
    <property type="entry name" value="HDOD"/>
    <property type="match status" value="1"/>
</dbReference>
<dbReference type="RefSeq" id="WP_239797216.1">
    <property type="nucleotide sequence ID" value="NZ_OU912926.1"/>
</dbReference>
<dbReference type="InterPro" id="IPR052340">
    <property type="entry name" value="RNase_Y/CdgJ"/>
</dbReference>
<evidence type="ECO:0000313" key="2">
    <source>
        <dbReference type="EMBL" id="CAG9933440.1"/>
    </source>
</evidence>
<evidence type="ECO:0000313" key="3">
    <source>
        <dbReference type="Proteomes" id="UP000839052"/>
    </source>
</evidence>
<name>A0ABN8AP24_9PROT</name>
<organism evidence="2 3">
    <name type="scientific">Candidatus Nitrotoga arctica</name>
    <dbReference type="NCBI Taxonomy" id="453162"/>
    <lineage>
        <taxon>Bacteria</taxon>
        <taxon>Pseudomonadati</taxon>
        <taxon>Pseudomonadota</taxon>
        <taxon>Betaproteobacteria</taxon>
        <taxon>Nitrosomonadales</taxon>
        <taxon>Gallionellaceae</taxon>
        <taxon>Candidatus Nitrotoga</taxon>
    </lineage>
</organism>
<dbReference type="Proteomes" id="UP000839052">
    <property type="component" value="Chromosome"/>
</dbReference>
<gene>
    <name evidence="2" type="ORF">NTG6680_2191</name>
</gene>
<dbReference type="PANTHER" id="PTHR33525:SF3">
    <property type="entry name" value="RIBONUCLEASE Y"/>
    <property type="match status" value="1"/>
</dbReference>
<feature type="domain" description="HDOD" evidence="1">
    <location>
        <begin position="21"/>
        <end position="220"/>
    </location>
</feature>
<dbReference type="PANTHER" id="PTHR33525">
    <property type="match status" value="1"/>
</dbReference>
<dbReference type="EMBL" id="OU912926">
    <property type="protein sequence ID" value="CAG9933440.1"/>
    <property type="molecule type" value="Genomic_DNA"/>
</dbReference>
<sequence>MQHQKMWGLAEWVDFFSQVDIPVLKQTARNLSALRQHEKNLSARGVAYIINSDPMMTVKLLRHLQQQKHASQEHEVMQVDQALMMLGLDTFFKKVPAEPLAETVLSGQMDALSCLLRVIHRSNRASTFAVDWAVRLSDMHFEEVRIAALLFDITELLMWCFAPVDMLKIRALQQQDKTLRSNVAQERVLGFALFNLQSALASKWSLPKLLITLMDGECANQQRVRNVFLAVNLARHSANGWNDAALPDDYTDIGKLLHMQPEEVKVMIGAQEKD</sequence>
<reference evidence="2 3" key="1">
    <citation type="submission" date="2021-10" db="EMBL/GenBank/DDBJ databases">
        <authorList>
            <person name="Koch H."/>
        </authorList>
    </citation>
    <scope>NUCLEOTIDE SEQUENCE [LARGE SCALE GENOMIC DNA]</scope>
    <source>
        <strain evidence="2">6680</strain>
    </source>
</reference>